<dbReference type="EMBL" id="WLYX01000001">
    <property type="protein sequence ID" value="MTD32275.1"/>
    <property type="molecule type" value="Genomic_DNA"/>
</dbReference>
<protein>
    <recommendedName>
        <fullName evidence="1">Molybdopterin molybdenumtransferase</fullName>
        <ecNumber evidence="1">2.10.1.1</ecNumber>
    </recommendedName>
</protein>
<dbReference type="InterPro" id="IPR036425">
    <property type="entry name" value="MoaB/Mog-like_dom_sf"/>
</dbReference>
<dbReference type="Gene3D" id="2.170.190.11">
    <property type="entry name" value="Molybdopterin biosynthesis moea protein, domain 3"/>
    <property type="match status" value="1"/>
</dbReference>
<keyword evidence="1" id="KW-0808">Transferase</keyword>
<gene>
    <name evidence="3" type="ORF">GKE73_00030</name>
</gene>
<dbReference type="SUPFAM" id="SSF63882">
    <property type="entry name" value="MoeA N-terminal region -like"/>
    <property type="match status" value="1"/>
</dbReference>
<keyword evidence="4" id="KW-1185">Reference proteome</keyword>
<dbReference type="GO" id="GO:0061599">
    <property type="term" value="F:molybdopterin molybdotransferase activity"/>
    <property type="evidence" value="ECO:0007669"/>
    <property type="project" value="UniProtKB-UniRule"/>
</dbReference>
<sequence length="265" mass="28087">MAAPALLFAVKWSRYKKPDGRVLAADVIAPLAVPGFDNSAMDGYALNGIGFKRGDACAASCGAHCRGGCPPLRPLDAGCAFTGSADTGGLQCGGDAGKFAMLKAIPLHVDKLALLRRAVYRRMGEDIAKDAVVPPRGERLNPAALALLASMGLQKSVVYTPRKWLCSIPATSWPEPGQPAARSDLQQQSLRPDWLLLRRLGCELTVAGLVADDFAATRDQLAHLRNLHDVVDDSPVGVSVGEGRSRGKAAVASTWVNGTRLEDRH</sequence>
<name>A0A844GCD5_9NEIS</name>
<evidence type="ECO:0000259" key="2">
    <source>
        <dbReference type="Pfam" id="PF03453"/>
    </source>
</evidence>
<dbReference type="InterPro" id="IPR036135">
    <property type="entry name" value="MoeA_linker/N_sf"/>
</dbReference>
<dbReference type="EC" id="2.10.1.1" evidence="1"/>
<accession>A0A844GCD5</accession>
<dbReference type="PANTHER" id="PTHR10192">
    <property type="entry name" value="MOLYBDOPTERIN BIOSYNTHESIS PROTEIN"/>
    <property type="match status" value="1"/>
</dbReference>
<organism evidence="3 4">
    <name type="scientific">Paludibacterium denitrificans</name>
    <dbReference type="NCBI Taxonomy" id="2675226"/>
    <lineage>
        <taxon>Bacteria</taxon>
        <taxon>Pseudomonadati</taxon>
        <taxon>Pseudomonadota</taxon>
        <taxon>Betaproteobacteria</taxon>
        <taxon>Neisseriales</taxon>
        <taxon>Chromobacteriaceae</taxon>
        <taxon>Paludibacterium</taxon>
    </lineage>
</organism>
<keyword evidence="1" id="KW-0479">Metal-binding</keyword>
<dbReference type="PANTHER" id="PTHR10192:SF5">
    <property type="entry name" value="GEPHYRIN"/>
    <property type="match status" value="1"/>
</dbReference>
<comment type="caution">
    <text evidence="3">The sequence shown here is derived from an EMBL/GenBank/DDBJ whole genome shotgun (WGS) entry which is preliminary data.</text>
</comment>
<evidence type="ECO:0000256" key="1">
    <source>
        <dbReference type="RuleBase" id="RU365090"/>
    </source>
</evidence>
<dbReference type="Pfam" id="PF03453">
    <property type="entry name" value="MoeA_N"/>
    <property type="match status" value="1"/>
</dbReference>
<proteinExistence type="inferred from homology"/>
<dbReference type="Gene3D" id="3.40.980.10">
    <property type="entry name" value="MoaB/Mog-like domain"/>
    <property type="match status" value="1"/>
</dbReference>
<comment type="pathway">
    <text evidence="1">Cofactor biosynthesis; molybdopterin biosynthesis.</text>
</comment>
<comment type="catalytic activity">
    <reaction evidence="1">
        <text>adenylyl-molybdopterin + molybdate = Mo-molybdopterin + AMP + H(+)</text>
        <dbReference type="Rhea" id="RHEA:35047"/>
        <dbReference type="ChEBI" id="CHEBI:15378"/>
        <dbReference type="ChEBI" id="CHEBI:36264"/>
        <dbReference type="ChEBI" id="CHEBI:62727"/>
        <dbReference type="ChEBI" id="CHEBI:71302"/>
        <dbReference type="ChEBI" id="CHEBI:456215"/>
    </reaction>
</comment>
<dbReference type="Proteomes" id="UP000446658">
    <property type="component" value="Unassembled WGS sequence"/>
</dbReference>
<dbReference type="GO" id="GO:0005829">
    <property type="term" value="C:cytosol"/>
    <property type="evidence" value="ECO:0007669"/>
    <property type="project" value="TreeGrafter"/>
</dbReference>
<evidence type="ECO:0000313" key="4">
    <source>
        <dbReference type="Proteomes" id="UP000446658"/>
    </source>
</evidence>
<dbReference type="AlphaFoldDB" id="A0A844GCD5"/>
<evidence type="ECO:0000313" key="3">
    <source>
        <dbReference type="EMBL" id="MTD32275.1"/>
    </source>
</evidence>
<comment type="similarity">
    <text evidence="1">Belongs to the MoeA family.</text>
</comment>
<keyword evidence="1" id="KW-0500">Molybdenum</keyword>
<comment type="cofactor">
    <cofactor evidence="1">
        <name>Mg(2+)</name>
        <dbReference type="ChEBI" id="CHEBI:18420"/>
    </cofactor>
</comment>
<keyword evidence="1" id="KW-0460">Magnesium</keyword>
<reference evidence="3 4" key="1">
    <citation type="submission" date="2019-11" db="EMBL/GenBank/DDBJ databases">
        <title>Draft genome sequence of Paludibacterium sp. dN18-1.</title>
        <authorList>
            <person name="Im W.-T."/>
        </authorList>
    </citation>
    <scope>NUCLEOTIDE SEQUENCE [LARGE SCALE GENOMIC DNA]</scope>
    <source>
        <strain evidence="4">dN 18-1</strain>
    </source>
</reference>
<dbReference type="InterPro" id="IPR038987">
    <property type="entry name" value="MoeA-like"/>
</dbReference>
<comment type="function">
    <text evidence="1">Catalyzes the insertion of molybdate into adenylated molybdopterin with the concomitant release of AMP.</text>
</comment>
<dbReference type="GO" id="GO:0046872">
    <property type="term" value="F:metal ion binding"/>
    <property type="evidence" value="ECO:0007669"/>
    <property type="project" value="UniProtKB-UniRule"/>
</dbReference>
<dbReference type="GO" id="GO:0006777">
    <property type="term" value="P:Mo-molybdopterin cofactor biosynthetic process"/>
    <property type="evidence" value="ECO:0007669"/>
    <property type="project" value="UniProtKB-UniRule"/>
</dbReference>
<dbReference type="Gene3D" id="3.90.105.10">
    <property type="entry name" value="Molybdopterin biosynthesis moea protein, domain 2"/>
    <property type="match status" value="2"/>
</dbReference>
<keyword evidence="1" id="KW-0501">Molybdenum cofactor biosynthesis</keyword>
<dbReference type="InterPro" id="IPR005110">
    <property type="entry name" value="MoeA_linker/N"/>
</dbReference>
<feature type="domain" description="MoeA N-terminal and linker" evidence="2">
    <location>
        <begin position="19"/>
        <end position="56"/>
    </location>
</feature>
<dbReference type="UniPathway" id="UPA00344"/>